<name>A0AAF0XRF4_DAUCS</name>
<dbReference type="GO" id="GO:0061630">
    <property type="term" value="F:ubiquitin protein ligase activity"/>
    <property type="evidence" value="ECO:0007669"/>
    <property type="project" value="UniProtKB-EC"/>
</dbReference>
<keyword evidence="12" id="KW-1185">Reference proteome</keyword>
<keyword evidence="5 8" id="KW-0863">Zinc-finger</keyword>
<keyword evidence="3" id="KW-0808">Transferase</keyword>
<evidence type="ECO:0000313" key="12">
    <source>
        <dbReference type="Proteomes" id="UP000077755"/>
    </source>
</evidence>
<evidence type="ECO:0000259" key="10">
    <source>
        <dbReference type="PROSITE" id="PS50089"/>
    </source>
</evidence>
<feature type="region of interest" description="Disordered" evidence="9">
    <location>
        <begin position="201"/>
        <end position="222"/>
    </location>
</feature>
<feature type="compositionally biased region" description="Basic and acidic residues" evidence="9">
    <location>
        <begin position="314"/>
        <end position="328"/>
    </location>
</feature>
<dbReference type="PANTHER" id="PTHR46463:SF16">
    <property type="entry name" value="E3 UBIQUITIN-PROTEIN LIGASE RHF1A"/>
    <property type="match status" value="1"/>
</dbReference>
<keyword evidence="4" id="KW-0479">Metal-binding</keyword>
<dbReference type="InterPro" id="IPR013083">
    <property type="entry name" value="Znf_RING/FYVE/PHD"/>
</dbReference>
<evidence type="ECO:0000256" key="9">
    <source>
        <dbReference type="SAM" id="MobiDB-lite"/>
    </source>
</evidence>
<evidence type="ECO:0000256" key="4">
    <source>
        <dbReference type="ARBA" id="ARBA00022723"/>
    </source>
</evidence>
<keyword evidence="6" id="KW-0833">Ubl conjugation pathway</keyword>
<dbReference type="SMART" id="SM00184">
    <property type="entry name" value="RING"/>
    <property type="match status" value="1"/>
</dbReference>
<feature type="compositionally biased region" description="Polar residues" evidence="9">
    <location>
        <begin position="299"/>
        <end position="311"/>
    </location>
</feature>
<dbReference type="EC" id="2.3.2.27" evidence="2"/>
<dbReference type="GO" id="GO:0008270">
    <property type="term" value="F:zinc ion binding"/>
    <property type="evidence" value="ECO:0007669"/>
    <property type="project" value="UniProtKB-KW"/>
</dbReference>
<evidence type="ECO:0000256" key="3">
    <source>
        <dbReference type="ARBA" id="ARBA00022679"/>
    </source>
</evidence>
<accession>A0AAF0XRF4</accession>
<dbReference type="Gene3D" id="3.30.40.10">
    <property type="entry name" value="Zinc/RING finger domain, C3HC4 (zinc finger)"/>
    <property type="match status" value="1"/>
</dbReference>
<evidence type="ECO:0000256" key="1">
    <source>
        <dbReference type="ARBA" id="ARBA00000900"/>
    </source>
</evidence>
<dbReference type="InterPro" id="IPR001841">
    <property type="entry name" value="Znf_RING"/>
</dbReference>
<protein>
    <recommendedName>
        <fullName evidence="2">RING-type E3 ubiquitin transferase</fullName>
        <ecNumber evidence="2">2.3.2.27</ecNumber>
    </recommendedName>
</protein>
<reference evidence="11" key="2">
    <citation type="submission" date="2022-03" db="EMBL/GenBank/DDBJ databases">
        <title>Draft title - Genomic analysis of global carrot germplasm unveils the trajectory of domestication and the origin of high carotenoid orange carrot.</title>
        <authorList>
            <person name="Iorizzo M."/>
            <person name="Ellison S."/>
            <person name="Senalik D."/>
            <person name="Macko-Podgorni A."/>
            <person name="Grzebelus D."/>
            <person name="Bostan H."/>
            <person name="Rolling W."/>
            <person name="Curaba J."/>
            <person name="Simon P."/>
        </authorList>
    </citation>
    <scope>NUCLEOTIDE SEQUENCE</scope>
    <source>
        <tissue evidence="11">Leaf</tissue>
    </source>
</reference>
<evidence type="ECO:0000256" key="8">
    <source>
        <dbReference type="PROSITE-ProRule" id="PRU00175"/>
    </source>
</evidence>
<proteinExistence type="predicted"/>
<organism evidence="11 12">
    <name type="scientific">Daucus carota subsp. sativus</name>
    <name type="common">Carrot</name>
    <dbReference type="NCBI Taxonomy" id="79200"/>
    <lineage>
        <taxon>Eukaryota</taxon>
        <taxon>Viridiplantae</taxon>
        <taxon>Streptophyta</taxon>
        <taxon>Embryophyta</taxon>
        <taxon>Tracheophyta</taxon>
        <taxon>Spermatophyta</taxon>
        <taxon>Magnoliopsida</taxon>
        <taxon>eudicotyledons</taxon>
        <taxon>Gunneridae</taxon>
        <taxon>Pentapetalae</taxon>
        <taxon>asterids</taxon>
        <taxon>campanulids</taxon>
        <taxon>Apiales</taxon>
        <taxon>Apiaceae</taxon>
        <taxon>Apioideae</taxon>
        <taxon>Scandiceae</taxon>
        <taxon>Daucinae</taxon>
        <taxon>Daucus</taxon>
        <taxon>Daucus sect. Daucus</taxon>
    </lineage>
</organism>
<evidence type="ECO:0000256" key="2">
    <source>
        <dbReference type="ARBA" id="ARBA00012483"/>
    </source>
</evidence>
<dbReference type="PROSITE" id="PS50089">
    <property type="entry name" value="ZF_RING_2"/>
    <property type="match status" value="1"/>
</dbReference>
<dbReference type="AlphaFoldDB" id="A0AAF0XRF4"/>
<dbReference type="EMBL" id="CP093350">
    <property type="protein sequence ID" value="WOH12873.1"/>
    <property type="molecule type" value="Genomic_DNA"/>
</dbReference>
<evidence type="ECO:0000256" key="7">
    <source>
        <dbReference type="ARBA" id="ARBA00022833"/>
    </source>
</evidence>
<reference evidence="11" key="1">
    <citation type="journal article" date="2016" name="Nat. Genet.">
        <title>A high-quality carrot genome assembly provides new insights into carotenoid accumulation and asterid genome evolution.</title>
        <authorList>
            <person name="Iorizzo M."/>
            <person name="Ellison S."/>
            <person name="Senalik D."/>
            <person name="Zeng P."/>
            <person name="Satapoomin P."/>
            <person name="Huang J."/>
            <person name="Bowman M."/>
            <person name="Iovene M."/>
            <person name="Sanseverino W."/>
            <person name="Cavagnaro P."/>
            <person name="Yildiz M."/>
            <person name="Macko-Podgorni A."/>
            <person name="Moranska E."/>
            <person name="Grzebelus E."/>
            <person name="Grzebelus D."/>
            <person name="Ashrafi H."/>
            <person name="Zheng Z."/>
            <person name="Cheng S."/>
            <person name="Spooner D."/>
            <person name="Van Deynze A."/>
            <person name="Simon P."/>
        </authorList>
    </citation>
    <scope>NUCLEOTIDE SEQUENCE</scope>
    <source>
        <tissue evidence="11">Leaf</tissue>
    </source>
</reference>
<evidence type="ECO:0000256" key="6">
    <source>
        <dbReference type="ARBA" id="ARBA00022786"/>
    </source>
</evidence>
<dbReference type="Proteomes" id="UP000077755">
    <property type="component" value="Chromosome 8"/>
</dbReference>
<comment type="catalytic activity">
    <reaction evidence="1">
        <text>S-ubiquitinyl-[E2 ubiquitin-conjugating enzyme]-L-cysteine + [acceptor protein]-L-lysine = [E2 ubiquitin-conjugating enzyme]-L-cysteine + N(6)-ubiquitinyl-[acceptor protein]-L-lysine.</text>
        <dbReference type="EC" id="2.3.2.27"/>
    </reaction>
</comment>
<evidence type="ECO:0000313" key="11">
    <source>
        <dbReference type="EMBL" id="WOH12873.1"/>
    </source>
</evidence>
<dbReference type="PANTHER" id="PTHR46463">
    <property type="entry name" value="ZINC FINGER, RING/FYVE/PHD-TYPE"/>
    <property type="match status" value="1"/>
</dbReference>
<evidence type="ECO:0000256" key="5">
    <source>
        <dbReference type="ARBA" id="ARBA00022771"/>
    </source>
</evidence>
<gene>
    <name evidence="11" type="ORF">DCAR_0832382</name>
</gene>
<feature type="domain" description="RING-type" evidence="10">
    <location>
        <begin position="25"/>
        <end position="66"/>
    </location>
</feature>
<sequence>MSDSISSPPPIISSAADDIAGDDVCSICLEPFNFTHDPPSVTNCKHEYHLQCILEWSQRSKECPICWQILSLKDPASQELLDAVENERILRSRLEAPQINEHEDSPYVDASEFDEHIIRNFAAAASRLRHANRRRRQRSAGTGPSQVHLSAREEFQYFGSEPSQVNSEVYIPSTFFIDPTPPNMSSSVGNVVSHTIDTRDATVEPRQQPPGSPPNSNISESISFPETIKSKISAASARYKDSFSKGTRGFKEKLFARNSSVKELSREVHREMSAGIAGVARMIERLDFASKRTGAPAPSSKNDGGITNLTSKGKGVDQSHHETTRETTDDVSSDPIEVRPAVSLQVLNIEYNSGNLTLF</sequence>
<dbReference type="SUPFAM" id="SSF57850">
    <property type="entry name" value="RING/U-box"/>
    <property type="match status" value="1"/>
</dbReference>
<dbReference type="Pfam" id="PF13639">
    <property type="entry name" value="zf-RING_2"/>
    <property type="match status" value="1"/>
</dbReference>
<feature type="region of interest" description="Disordered" evidence="9">
    <location>
        <begin position="291"/>
        <end position="333"/>
    </location>
</feature>
<keyword evidence="7" id="KW-0862">Zinc</keyword>